<protein>
    <recommendedName>
        <fullName evidence="1">CARD domain-containing protein</fullName>
    </recommendedName>
</protein>
<dbReference type="CDD" id="cd01671">
    <property type="entry name" value="CARD"/>
    <property type="match status" value="1"/>
</dbReference>
<dbReference type="PRINTS" id="PR00364">
    <property type="entry name" value="DISEASERSIST"/>
</dbReference>
<dbReference type="Proteomes" id="UP000007879">
    <property type="component" value="Unassembled WGS sequence"/>
</dbReference>
<evidence type="ECO:0000313" key="2">
    <source>
        <dbReference type="EnsemblMetazoa" id="Aqu2.1.32575_001"/>
    </source>
</evidence>
<dbReference type="InterPro" id="IPR027417">
    <property type="entry name" value="P-loop_NTPase"/>
</dbReference>
<dbReference type="SUPFAM" id="SSF47986">
    <property type="entry name" value="DEATH domain"/>
    <property type="match status" value="1"/>
</dbReference>
<feature type="domain" description="CARD" evidence="1">
    <location>
        <begin position="21"/>
        <end position="97"/>
    </location>
</feature>
<organism evidence="2">
    <name type="scientific">Amphimedon queenslandica</name>
    <name type="common">Sponge</name>
    <dbReference type="NCBI Taxonomy" id="400682"/>
    <lineage>
        <taxon>Eukaryota</taxon>
        <taxon>Metazoa</taxon>
        <taxon>Porifera</taxon>
        <taxon>Demospongiae</taxon>
        <taxon>Heteroscleromorpha</taxon>
        <taxon>Haplosclerida</taxon>
        <taxon>Niphatidae</taxon>
        <taxon>Amphimedon</taxon>
    </lineage>
</organism>
<dbReference type="PROSITE" id="PS50209">
    <property type="entry name" value="CARD"/>
    <property type="match status" value="1"/>
</dbReference>
<dbReference type="OrthoDB" id="100767at2759"/>
<dbReference type="EnsemblMetazoa" id="XM_019996133.1">
    <property type="protein sequence ID" value="XP_019851692.1"/>
    <property type="gene ID" value="LOC109581754"/>
</dbReference>
<evidence type="ECO:0000259" key="1">
    <source>
        <dbReference type="PROSITE" id="PS50209"/>
    </source>
</evidence>
<dbReference type="InterPro" id="IPR011029">
    <property type="entry name" value="DEATH-like_dom_sf"/>
</dbReference>
<keyword evidence="3" id="KW-1185">Reference proteome</keyword>
<dbReference type="GO" id="GO:0042981">
    <property type="term" value="P:regulation of apoptotic process"/>
    <property type="evidence" value="ECO:0007669"/>
    <property type="project" value="InterPro"/>
</dbReference>
<name>A0A1X7UX77_AMPQE</name>
<dbReference type="GO" id="GO:0043531">
    <property type="term" value="F:ADP binding"/>
    <property type="evidence" value="ECO:0007669"/>
    <property type="project" value="InterPro"/>
</dbReference>
<dbReference type="InterPro" id="IPR001315">
    <property type="entry name" value="CARD"/>
</dbReference>
<dbReference type="SUPFAM" id="SSF52540">
    <property type="entry name" value="P-loop containing nucleoside triphosphate hydrolases"/>
    <property type="match status" value="1"/>
</dbReference>
<dbReference type="Gene3D" id="3.40.50.300">
    <property type="entry name" value="P-loop containing nucleotide triphosphate hydrolases"/>
    <property type="match status" value="1"/>
</dbReference>
<evidence type="ECO:0000313" key="3">
    <source>
        <dbReference type="Proteomes" id="UP000007879"/>
    </source>
</evidence>
<dbReference type="Gene3D" id="1.10.533.10">
    <property type="entry name" value="Death Domain, Fas"/>
    <property type="match status" value="1"/>
</dbReference>
<reference evidence="3" key="1">
    <citation type="journal article" date="2010" name="Nature">
        <title>The Amphimedon queenslandica genome and the evolution of animal complexity.</title>
        <authorList>
            <person name="Srivastava M."/>
            <person name="Simakov O."/>
            <person name="Chapman J."/>
            <person name="Fahey B."/>
            <person name="Gauthier M.E."/>
            <person name="Mitros T."/>
            <person name="Richards G.S."/>
            <person name="Conaco C."/>
            <person name="Dacre M."/>
            <person name="Hellsten U."/>
            <person name="Larroux C."/>
            <person name="Putnam N.H."/>
            <person name="Stanke M."/>
            <person name="Adamska M."/>
            <person name="Darling A."/>
            <person name="Degnan S.M."/>
            <person name="Oakley T.H."/>
            <person name="Plachetzki D.C."/>
            <person name="Zhai Y."/>
            <person name="Adamski M."/>
            <person name="Calcino A."/>
            <person name="Cummins S.F."/>
            <person name="Goodstein D.M."/>
            <person name="Harris C."/>
            <person name="Jackson D.J."/>
            <person name="Leys S.P."/>
            <person name="Shu S."/>
            <person name="Woodcroft B.J."/>
            <person name="Vervoort M."/>
            <person name="Kosik K.S."/>
            <person name="Manning G."/>
            <person name="Degnan B.M."/>
            <person name="Rokhsar D.S."/>
        </authorList>
    </citation>
    <scope>NUCLEOTIDE SEQUENCE [LARGE SCALE GENOMIC DNA]</scope>
</reference>
<dbReference type="EnsemblMetazoa" id="XM_019996134.1">
    <property type="protein sequence ID" value="XP_019851693.1"/>
    <property type="gene ID" value="LOC109581754"/>
</dbReference>
<gene>
    <name evidence="2" type="primary">109581754</name>
</gene>
<dbReference type="InParanoid" id="A0A1X7UX77"/>
<dbReference type="KEGG" id="aqu:109581754"/>
<proteinExistence type="predicted"/>
<dbReference type="AlphaFoldDB" id="A0A1X7UX77"/>
<dbReference type="PANTHER" id="PTHR47691">
    <property type="entry name" value="REGULATOR-RELATED"/>
    <property type="match status" value="1"/>
</dbReference>
<dbReference type="STRING" id="400682.A0A1X7UX77"/>
<sequence length="904" mass="104554">MSQSTESSILEVYGTIYTQKFSESIQRKVIRGSTAYIHNFMDVEAVLPHLYSNDLLSDNEFEILSNPCLTRQHKINTLVKGLPLKESDFLAKFVECLLKTTDGTGHRKLANEITMYLLFILAKKEIYSKVQGFVKKLCSFVLRLLFFSLIIYSFGRSCSFGIPFEYSYMPPLTDLPKIYSTKLPKVQNIFVGRDTELQTLVSFLNFHNSTVEIIGIFGGPGIGKSTLAIRAGHEVSNKINNVSVDYFDVSEVLYVPHLLHKILGGMMNSTEHSVMIEELKHWAQKNSSYQKVLIFDGCDKLFDSNQKGMVQEIFDILIKHSTSAKIIFTSKHIVTFIGQFKKIKLEELRLEDAVNLLMTLNSKLLEQDAIKIANGVGSVPLALQVVGALLETDTMSPQAIVTEITNNPIKVLSPDSLPEYYKVQTSLQLSYDSLDDEYTQSCARFLANFPGSFSHDAAVGVLTDMVNRTYWYVRILHEFNLFLNWVPQPSKCLNILVHRSLLKYHSNSHRYSFHKLIKMFLSSVNSQNSETNVEIQQFKKGFVVYFADYWNTYHDYVDDGNYDINVIAALDLERHNFEYLEKILPELGMDNSYIKKYTESAELYTSYSDSLTDYFRHLKKSAQDDRSTALVAVEDTTSNLKDRYRIVMMLDLHSKAVISENGAEYYMNIFVEMIIQVSFFEDYLHGPKEALDYLKFRKERIIELHKEHGHEIVKYVNKFLNQMKKYCYDASDIDTLVEVLQLRARLSWPMEKCVEKSCNNYEKGRAYFGSGFYEKAVKFYNKYLKENIQEHEYLYTIVMIYYCHKFNGNEEKATEVVRLFDSELIHNKIISLVVDWKNYKKVHMILIFHSKVRHGTVYHYILLEKLLSALDNIIMLQNAILLLQYRYLSKIISSTPALESKTVV</sequence>
<dbReference type="EnsemblMetazoa" id="Aqu2.1.32575_001">
    <property type="protein sequence ID" value="Aqu2.1.32575_001"/>
    <property type="gene ID" value="Aqu2.1.32575"/>
</dbReference>
<dbReference type="PANTHER" id="PTHR47691:SF3">
    <property type="entry name" value="HTH-TYPE TRANSCRIPTIONAL REGULATOR RV0890C-RELATED"/>
    <property type="match status" value="1"/>
</dbReference>
<reference evidence="2" key="2">
    <citation type="submission" date="2017-05" db="UniProtKB">
        <authorList>
            <consortium name="EnsemblMetazoa"/>
        </authorList>
    </citation>
    <scope>IDENTIFICATION</scope>
</reference>
<accession>A0A1X7UX77</accession>